<proteinExistence type="predicted"/>
<comment type="caution">
    <text evidence="1">The sequence shown here is derived from an EMBL/GenBank/DDBJ whole genome shotgun (WGS) entry which is preliminary data.</text>
</comment>
<dbReference type="AlphaFoldDB" id="A0A816ED35"/>
<dbReference type="Proteomes" id="UP000663829">
    <property type="component" value="Unassembled WGS sequence"/>
</dbReference>
<dbReference type="Proteomes" id="UP000681722">
    <property type="component" value="Unassembled WGS sequence"/>
</dbReference>
<evidence type="ECO:0000313" key="1">
    <source>
        <dbReference type="EMBL" id="CAF1648731.1"/>
    </source>
</evidence>
<reference evidence="1" key="1">
    <citation type="submission" date="2021-02" db="EMBL/GenBank/DDBJ databases">
        <authorList>
            <person name="Nowell W R."/>
        </authorList>
    </citation>
    <scope>NUCLEOTIDE SEQUENCE</scope>
</reference>
<sequence length="119" mass="13060">MAEAGDAATEWISCDLMLVNATQFMLASNGDFSVSSVRRIEVLAELDTGCRHLGLPTQQILELQPLGDSISHEQRATNNSDIWAGSNRIRWTKGECISRPNGTCNTCIIRIRIGLAIEN</sequence>
<evidence type="ECO:0000313" key="2">
    <source>
        <dbReference type="EMBL" id="CAF4572820.1"/>
    </source>
</evidence>
<evidence type="ECO:0000313" key="3">
    <source>
        <dbReference type="Proteomes" id="UP000663829"/>
    </source>
</evidence>
<protein>
    <submittedName>
        <fullName evidence="1">Uncharacterized protein</fullName>
    </submittedName>
</protein>
<organism evidence="1 3">
    <name type="scientific">Didymodactylos carnosus</name>
    <dbReference type="NCBI Taxonomy" id="1234261"/>
    <lineage>
        <taxon>Eukaryota</taxon>
        <taxon>Metazoa</taxon>
        <taxon>Spiralia</taxon>
        <taxon>Gnathifera</taxon>
        <taxon>Rotifera</taxon>
        <taxon>Eurotatoria</taxon>
        <taxon>Bdelloidea</taxon>
        <taxon>Philodinida</taxon>
        <taxon>Philodinidae</taxon>
        <taxon>Didymodactylos</taxon>
    </lineage>
</organism>
<dbReference type="EMBL" id="CAJOBC010120675">
    <property type="protein sequence ID" value="CAF4572820.1"/>
    <property type="molecule type" value="Genomic_DNA"/>
</dbReference>
<name>A0A816ED35_9BILA</name>
<gene>
    <name evidence="1" type="ORF">GPM918_LOCUS45384</name>
    <name evidence="2" type="ORF">SRO942_LOCUS47835</name>
</gene>
<accession>A0A816ED35</accession>
<dbReference type="EMBL" id="CAJNOQ010050465">
    <property type="protein sequence ID" value="CAF1648731.1"/>
    <property type="molecule type" value="Genomic_DNA"/>
</dbReference>
<keyword evidence="3" id="KW-1185">Reference proteome</keyword>